<sequence length="85" mass="9084">MGVFLLPILLLIVMIYIAILNTPGGVRLRTRFPALVGAVLPGLVCLPLGATYLALGMTAEFGITLLTYALVVMIFAILAELLRRG</sequence>
<comment type="caution">
    <text evidence="2">The sequence shown here is derived from an EMBL/GenBank/DDBJ whole genome shotgun (WGS) entry which is preliminary data.</text>
</comment>
<dbReference type="Proteomes" id="UP001500266">
    <property type="component" value="Unassembled WGS sequence"/>
</dbReference>
<evidence type="ECO:0000256" key="1">
    <source>
        <dbReference type="SAM" id="Phobius"/>
    </source>
</evidence>
<protein>
    <submittedName>
        <fullName evidence="2">Uncharacterized protein</fullName>
    </submittedName>
</protein>
<feature type="transmembrane region" description="Helical" evidence="1">
    <location>
        <begin position="6"/>
        <end position="22"/>
    </location>
</feature>
<feature type="transmembrane region" description="Helical" evidence="1">
    <location>
        <begin position="61"/>
        <end position="82"/>
    </location>
</feature>
<feature type="transmembrane region" description="Helical" evidence="1">
    <location>
        <begin position="34"/>
        <end position="55"/>
    </location>
</feature>
<keyword evidence="1" id="KW-1133">Transmembrane helix</keyword>
<keyword evidence="1" id="KW-0812">Transmembrane</keyword>
<dbReference type="RefSeq" id="WP_345020841.1">
    <property type="nucleotide sequence ID" value="NZ_BAABDO010000029.1"/>
</dbReference>
<organism evidence="2 3">
    <name type="scientific">Actinomadura keratinilytica</name>
    <dbReference type="NCBI Taxonomy" id="547461"/>
    <lineage>
        <taxon>Bacteria</taxon>
        <taxon>Bacillati</taxon>
        <taxon>Actinomycetota</taxon>
        <taxon>Actinomycetes</taxon>
        <taxon>Streptosporangiales</taxon>
        <taxon>Thermomonosporaceae</taxon>
        <taxon>Actinomadura</taxon>
    </lineage>
</organism>
<evidence type="ECO:0000313" key="2">
    <source>
        <dbReference type="EMBL" id="GAA4139290.1"/>
    </source>
</evidence>
<accession>A0ABP7YPN7</accession>
<evidence type="ECO:0000313" key="3">
    <source>
        <dbReference type="Proteomes" id="UP001500266"/>
    </source>
</evidence>
<keyword evidence="3" id="KW-1185">Reference proteome</keyword>
<reference evidence="3" key="1">
    <citation type="journal article" date="2019" name="Int. J. Syst. Evol. Microbiol.">
        <title>The Global Catalogue of Microorganisms (GCM) 10K type strain sequencing project: providing services to taxonomists for standard genome sequencing and annotation.</title>
        <authorList>
            <consortium name="The Broad Institute Genomics Platform"/>
            <consortium name="The Broad Institute Genome Sequencing Center for Infectious Disease"/>
            <person name="Wu L."/>
            <person name="Ma J."/>
        </authorList>
    </citation>
    <scope>NUCLEOTIDE SEQUENCE [LARGE SCALE GENOMIC DNA]</scope>
    <source>
        <strain evidence="3">JCM 17316</strain>
    </source>
</reference>
<dbReference type="EMBL" id="BAABDO010000029">
    <property type="protein sequence ID" value="GAA4139290.1"/>
    <property type="molecule type" value="Genomic_DNA"/>
</dbReference>
<proteinExistence type="predicted"/>
<keyword evidence="1" id="KW-0472">Membrane</keyword>
<name>A0ABP7YPN7_9ACTN</name>
<gene>
    <name evidence="2" type="ORF">GCM10022416_25430</name>
</gene>